<keyword evidence="3" id="KW-1185">Reference proteome</keyword>
<sequence>MEFLGFMAILIVVCLLFFKPTYEKLAFRIFVVAWLVELVMFVAHTSNFFPNVNL</sequence>
<keyword evidence="1" id="KW-0812">Transmembrane</keyword>
<accession>A0ABV7ZGS9</accession>
<keyword evidence="1" id="KW-0472">Membrane</keyword>
<evidence type="ECO:0000313" key="3">
    <source>
        <dbReference type="Proteomes" id="UP001595783"/>
    </source>
</evidence>
<evidence type="ECO:0000313" key="2">
    <source>
        <dbReference type="EMBL" id="MFC3847754.1"/>
    </source>
</evidence>
<dbReference type="EMBL" id="JBHRZO010000018">
    <property type="protein sequence ID" value="MFC3847754.1"/>
    <property type="molecule type" value="Genomic_DNA"/>
</dbReference>
<evidence type="ECO:0000256" key="1">
    <source>
        <dbReference type="SAM" id="Phobius"/>
    </source>
</evidence>
<name>A0ABV7ZGS9_9HELI</name>
<keyword evidence="1" id="KW-1133">Transmembrane helix</keyword>
<proteinExistence type="predicted"/>
<organism evidence="2 3">
    <name type="scientific">Helicobacter baculiformis</name>
    <dbReference type="NCBI Taxonomy" id="427351"/>
    <lineage>
        <taxon>Bacteria</taxon>
        <taxon>Pseudomonadati</taxon>
        <taxon>Campylobacterota</taxon>
        <taxon>Epsilonproteobacteria</taxon>
        <taxon>Campylobacterales</taxon>
        <taxon>Helicobacteraceae</taxon>
        <taxon>Helicobacter</taxon>
    </lineage>
</organism>
<comment type="caution">
    <text evidence="2">The sequence shown here is derived from an EMBL/GenBank/DDBJ whole genome shotgun (WGS) entry which is preliminary data.</text>
</comment>
<dbReference type="Proteomes" id="UP001595783">
    <property type="component" value="Unassembled WGS sequence"/>
</dbReference>
<reference evidence="3" key="1">
    <citation type="journal article" date="2019" name="Int. J. Syst. Evol. Microbiol.">
        <title>The Global Catalogue of Microorganisms (GCM) 10K type strain sequencing project: providing services to taxonomists for standard genome sequencing and annotation.</title>
        <authorList>
            <consortium name="The Broad Institute Genomics Platform"/>
            <consortium name="The Broad Institute Genome Sequencing Center for Infectious Disease"/>
            <person name="Wu L."/>
            <person name="Ma J."/>
        </authorList>
    </citation>
    <scope>NUCLEOTIDE SEQUENCE [LARGE SCALE GENOMIC DNA]</scope>
    <source>
        <strain evidence="3">CCUG 53816</strain>
    </source>
</reference>
<dbReference type="RefSeq" id="WP_199767644.1">
    <property type="nucleotide sequence ID" value="NZ_FZMF01000028.1"/>
</dbReference>
<gene>
    <name evidence="2" type="ORF">ACFOPX_04300</name>
</gene>
<feature type="transmembrane region" description="Helical" evidence="1">
    <location>
        <begin position="6"/>
        <end position="22"/>
    </location>
</feature>
<protein>
    <submittedName>
        <fullName evidence="2">Uncharacterized protein</fullName>
    </submittedName>
</protein>
<feature type="transmembrane region" description="Helical" evidence="1">
    <location>
        <begin position="29"/>
        <end position="49"/>
    </location>
</feature>